<name>A0A2P2Q1W4_RHIMU</name>
<sequence length="21" mass="2595">MILKLRKSLRNYKKNLNSIVY</sequence>
<dbReference type="EMBL" id="GGEC01080463">
    <property type="protein sequence ID" value="MBX60947.1"/>
    <property type="molecule type" value="Transcribed_RNA"/>
</dbReference>
<organism evidence="1">
    <name type="scientific">Rhizophora mucronata</name>
    <name type="common">Asiatic mangrove</name>
    <dbReference type="NCBI Taxonomy" id="61149"/>
    <lineage>
        <taxon>Eukaryota</taxon>
        <taxon>Viridiplantae</taxon>
        <taxon>Streptophyta</taxon>
        <taxon>Embryophyta</taxon>
        <taxon>Tracheophyta</taxon>
        <taxon>Spermatophyta</taxon>
        <taxon>Magnoliopsida</taxon>
        <taxon>eudicotyledons</taxon>
        <taxon>Gunneridae</taxon>
        <taxon>Pentapetalae</taxon>
        <taxon>rosids</taxon>
        <taxon>fabids</taxon>
        <taxon>Malpighiales</taxon>
        <taxon>Rhizophoraceae</taxon>
        <taxon>Rhizophora</taxon>
    </lineage>
</organism>
<accession>A0A2P2Q1W4</accession>
<protein>
    <submittedName>
        <fullName evidence="1">Uncharacterized protein</fullName>
    </submittedName>
</protein>
<dbReference type="AlphaFoldDB" id="A0A2P2Q1W4"/>
<reference evidence="1" key="1">
    <citation type="submission" date="2018-02" db="EMBL/GenBank/DDBJ databases">
        <title>Rhizophora mucronata_Transcriptome.</title>
        <authorList>
            <person name="Meera S.P."/>
            <person name="Sreeshan A."/>
            <person name="Augustine A."/>
        </authorList>
    </citation>
    <scope>NUCLEOTIDE SEQUENCE</scope>
    <source>
        <tissue evidence="1">Leaf</tissue>
    </source>
</reference>
<evidence type="ECO:0000313" key="1">
    <source>
        <dbReference type="EMBL" id="MBX60947.1"/>
    </source>
</evidence>
<proteinExistence type="predicted"/>